<feature type="active site" evidence="2">
    <location>
        <position position="51"/>
    </location>
</feature>
<evidence type="ECO:0000256" key="2">
    <source>
        <dbReference type="PIRSR" id="PIRSR016184-1"/>
    </source>
</evidence>
<dbReference type="RefSeq" id="WP_037905050.1">
    <property type="nucleotide sequence ID" value="NZ_JEMU01000002.1"/>
</dbReference>
<organism evidence="3 4">
    <name type="scientific">Sulfitobacter mediterraneus</name>
    <dbReference type="NCBI Taxonomy" id="83219"/>
    <lineage>
        <taxon>Bacteria</taxon>
        <taxon>Pseudomonadati</taxon>
        <taxon>Pseudomonadota</taxon>
        <taxon>Alphaproteobacteria</taxon>
        <taxon>Rhodobacterales</taxon>
        <taxon>Roseobacteraceae</taxon>
        <taxon>Sulfitobacter</taxon>
    </lineage>
</organism>
<dbReference type="AlphaFoldDB" id="A0A061SWW9"/>
<dbReference type="eggNOG" id="COG0384">
    <property type="taxonomic scope" value="Bacteria"/>
</dbReference>
<keyword evidence="3" id="KW-0413">Isomerase</keyword>
<dbReference type="Pfam" id="PF02567">
    <property type="entry name" value="PhzC-PhzF"/>
    <property type="match status" value="1"/>
</dbReference>
<gene>
    <name evidence="3" type="ORF">PM02_03060</name>
</gene>
<comment type="similarity">
    <text evidence="1">Belongs to the PhzF family.</text>
</comment>
<dbReference type="STRING" id="83219.PM02_03060"/>
<dbReference type="PANTHER" id="PTHR13774">
    <property type="entry name" value="PHENAZINE BIOSYNTHESIS PROTEIN"/>
    <property type="match status" value="1"/>
</dbReference>
<accession>A0A061SWW9</accession>
<dbReference type="Gene3D" id="3.10.310.10">
    <property type="entry name" value="Diaminopimelate Epimerase, Chain A, domain 1"/>
    <property type="match status" value="2"/>
</dbReference>
<sequence>MPQTYNHYNFVHCDVFANRPYAGNSLAVFTDCAGLSAEQMLRMTQEMRHFESIFLSQDQGQITARVFDLIEELPFAGHPLIGAACTLHRASGNLTPQSWKIRLNGGRVVKIATGVEDGKYIGTLDQGTPDFIAALPAAAKPGFAKAFNLTTAQIADLPLEVISTGLKYLVIPLTSGLENARITIADLDQKLADVGAEFAYLFDVNTFEGRHWNNDGIVEDIATGSAAGVVGAFALKHGLIKAGDPVALKQGHFMGRPSRLQVTAYGTPDSIVNISVAGQVAFVGEGKVVAP</sequence>
<dbReference type="Proteomes" id="UP000027337">
    <property type="component" value="Unassembled WGS sequence"/>
</dbReference>
<dbReference type="PANTHER" id="PTHR13774:SF32">
    <property type="entry name" value="ANTISENSE-ENHANCING SEQUENCE 1"/>
    <property type="match status" value="1"/>
</dbReference>
<dbReference type="NCBIfam" id="TIGR00654">
    <property type="entry name" value="PhzF_family"/>
    <property type="match status" value="1"/>
</dbReference>
<evidence type="ECO:0000313" key="4">
    <source>
        <dbReference type="Proteomes" id="UP000027337"/>
    </source>
</evidence>
<dbReference type="GO" id="GO:0016853">
    <property type="term" value="F:isomerase activity"/>
    <property type="evidence" value="ECO:0007669"/>
    <property type="project" value="UniProtKB-KW"/>
</dbReference>
<dbReference type="SUPFAM" id="SSF54506">
    <property type="entry name" value="Diaminopimelate epimerase-like"/>
    <property type="match status" value="1"/>
</dbReference>
<dbReference type="PIRSF" id="PIRSF016184">
    <property type="entry name" value="PhzC_PhzF"/>
    <property type="match status" value="1"/>
</dbReference>
<evidence type="ECO:0000313" key="3">
    <source>
        <dbReference type="EMBL" id="KAJ04439.1"/>
    </source>
</evidence>
<protein>
    <submittedName>
        <fullName evidence="3">Isomerase</fullName>
    </submittedName>
</protein>
<comment type="caution">
    <text evidence="3">The sequence shown here is derived from an EMBL/GenBank/DDBJ whole genome shotgun (WGS) entry which is preliminary data.</text>
</comment>
<name>A0A061SWW9_9RHOB</name>
<keyword evidence="4" id="KW-1185">Reference proteome</keyword>
<dbReference type="EMBL" id="JEMU01000002">
    <property type="protein sequence ID" value="KAJ04439.1"/>
    <property type="molecule type" value="Genomic_DNA"/>
</dbReference>
<evidence type="ECO:0000256" key="1">
    <source>
        <dbReference type="ARBA" id="ARBA00008270"/>
    </source>
</evidence>
<dbReference type="InterPro" id="IPR003719">
    <property type="entry name" value="Phenazine_PhzF-like"/>
</dbReference>
<dbReference type="GO" id="GO:0005737">
    <property type="term" value="C:cytoplasm"/>
    <property type="evidence" value="ECO:0007669"/>
    <property type="project" value="TreeGrafter"/>
</dbReference>
<reference evidence="3 4" key="1">
    <citation type="journal article" date="2014" name="Genome Announc.">
        <title>Draft Genome Sequences of Two Isolates of the Roseobacter Group, Sulfitobacter sp. Strains 3SOLIMAR09 and 1FIGIMAR09, from Harbors of Mallorca Island (Mediterranean Sea).</title>
        <authorList>
            <person name="Mas-Llado M."/>
            <person name="Pina-Villalonga J.M."/>
            <person name="Brunet-Galmes I."/>
            <person name="Nogales B."/>
            <person name="Bosch R."/>
        </authorList>
    </citation>
    <scope>NUCLEOTIDE SEQUENCE [LARGE SCALE GENOMIC DNA]</scope>
    <source>
        <strain evidence="3 4">1FIGIMAR09</strain>
    </source>
</reference>
<proteinExistence type="inferred from homology"/>